<comment type="subcellular location">
    <subcellularLocation>
        <location evidence="5">Cell membrane</location>
        <topology evidence="5">Single-pass membrane protein</topology>
    </subcellularLocation>
</comment>
<keyword evidence="5" id="KW-0472">Membrane</keyword>
<keyword evidence="7" id="KW-0175">Coiled coil</keyword>
<sequence>MIIGLIPLMVAIGVLVAGSILGYLARQSIAKRQADTAEARIDKLVTEAKAQAQEIILKAKDKAVKALDEIKQEEIRREGEFRKTKQHLERKEEILEGKSTSLDKEENELRLKVERVREIKTELGRLKDEEIDRLEKISKLSQEEAKKEILKLIEDKNKEEIFAKIQKLEKDGKEELEKKARDIMVSALQRYASSQASDITTTTVNLPNDEIKGKIIGREGRNIKTLERLTGVEVIIDETPETLLISGFDPVRRQIAKMSLEKLIADGRIQPARIEEVVEKTKDEIDKKMKEAGETAAYDVGIVGLDSRLVNLLGRLTFRTSFGQNVLLHSIESAHLAGMLASELGADVAIVKKAALLHDIGKAVDHEIQGSHVDIGIKILQKFGIDKKVIDAMKSHHEDYPFETIEASIVQAAEAISAARPGARKENLENYIKRLEELEKIATDFQGVEKAYAIQAGREIRVFVNPEKIDDLGAYKLAKDIAQEIEKELKYPGEIKVNVIRETRVIEYAR</sequence>
<keyword evidence="5" id="KW-1003">Cell membrane</keyword>
<dbReference type="Pfam" id="PF00013">
    <property type="entry name" value="KH_1"/>
    <property type="match status" value="1"/>
</dbReference>
<dbReference type="PANTHER" id="PTHR12826">
    <property type="entry name" value="RIBONUCLEASE Y"/>
    <property type="match status" value="1"/>
</dbReference>
<dbReference type="Pfam" id="PF01966">
    <property type="entry name" value="HD"/>
    <property type="match status" value="1"/>
</dbReference>
<comment type="caution">
    <text evidence="9">The sequence shown here is derived from an EMBL/GenBank/DDBJ whole genome shotgun (WGS) entry which is preliminary data.</text>
</comment>
<dbReference type="InterPro" id="IPR006675">
    <property type="entry name" value="HDIG_dom"/>
</dbReference>
<dbReference type="Proteomes" id="UP000177810">
    <property type="component" value="Unassembled WGS sequence"/>
</dbReference>
<dbReference type="SMART" id="SM00322">
    <property type="entry name" value="KH"/>
    <property type="match status" value="1"/>
</dbReference>
<evidence type="ECO:0000256" key="6">
    <source>
        <dbReference type="NCBIfam" id="TIGR03319"/>
    </source>
</evidence>
<evidence type="ECO:0000256" key="2">
    <source>
        <dbReference type="ARBA" id="ARBA00022759"/>
    </source>
</evidence>
<evidence type="ECO:0000259" key="8">
    <source>
        <dbReference type="PROSITE" id="PS51831"/>
    </source>
</evidence>
<dbReference type="PANTHER" id="PTHR12826:SF15">
    <property type="entry name" value="RIBONUCLEASE Y"/>
    <property type="match status" value="1"/>
</dbReference>
<dbReference type="NCBIfam" id="TIGR00277">
    <property type="entry name" value="HDIG"/>
    <property type="match status" value="1"/>
</dbReference>
<dbReference type="SUPFAM" id="SSF109604">
    <property type="entry name" value="HD-domain/PDEase-like"/>
    <property type="match status" value="1"/>
</dbReference>
<dbReference type="CDD" id="cd00077">
    <property type="entry name" value="HDc"/>
    <property type="match status" value="1"/>
</dbReference>
<dbReference type="PROSITE" id="PS50084">
    <property type="entry name" value="KH_TYPE_1"/>
    <property type="match status" value="1"/>
</dbReference>
<dbReference type="InterPro" id="IPR022711">
    <property type="entry name" value="RNase_Y_N"/>
</dbReference>
<dbReference type="EMBL" id="MHMT01000008">
    <property type="protein sequence ID" value="OGZ33001.1"/>
    <property type="molecule type" value="Genomic_DNA"/>
</dbReference>
<evidence type="ECO:0000256" key="7">
    <source>
        <dbReference type="SAM" id="Coils"/>
    </source>
</evidence>
<gene>
    <name evidence="5" type="primary">rny</name>
    <name evidence="9" type="ORF">A2V69_02925</name>
</gene>
<comment type="similarity">
    <text evidence="5">Belongs to the RNase Y family.</text>
</comment>
<dbReference type="InterPro" id="IPR036612">
    <property type="entry name" value="KH_dom_type_1_sf"/>
</dbReference>
<dbReference type="GO" id="GO:0006402">
    <property type="term" value="P:mRNA catabolic process"/>
    <property type="evidence" value="ECO:0007669"/>
    <property type="project" value="UniProtKB-UniRule"/>
</dbReference>
<organism evidence="9 10">
    <name type="scientific">Candidatus Portnoybacteria bacterium RBG_13_40_8</name>
    <dbReference type="NCBI Taxonomy" id="1801990"/>
    <lineage>
        <taxon>Bacteria</taxon>
        <taxon>Candidatus Portnoyibacteriota</taxon>
    </lineage>
</organism>
<keyword evidence="2 5" id="KW-0255">Endonuclease</keyword>
<keyword evidence="3 5" id="KW-0378">Hydrolase</keyword>
<keyword evidence="5" id="KW-0812">Transmembrane</keyword>
<dbReference type="GO" id="GO:0005886">
    <property type="term" value="C:plasma membrane"/>
    <property type="evidence" value="ECO:0007669"/>
    <property type="project" value="UniProtKB-SubCell"/>
</dbReference>
<dbReference type="InterPro" id="IPR004088">
    <property type="entry name" value="KH_dom_type_1"/>
</dbReference>
<proteinExistence type="inferred from homology"/>
<feature type="transmembrane region" description="Helical" evidence="5">
    <location>
        <begin position="6"/>
        <end position="25"/>
    </location>
</feature>
<protein>
    <recommendedName>
        <fullName evidence="5 6">Ribonuclease Y</fullName>
        <shortName evidence="5">RNase Y</shortName>
        <ecNumber evidence="5 6">3.1.-.-</ecNumber>
    </recommendedName>
</protein>
<dbReference type="STRING" id="1801990.A2V69_02925"/>
<evidence type="ECO:0000256" key="1">
    <source>
        <dbReference type="ARBA" id="ARBA00022722"/>
    </source>
</evidence>
<reference evidence="9 10" key="1">
    <citation type="journal article" date="2016" name="Nat. Commun.">
        <title>Thousands of microbial genomes shed light on interconnected biogeochemical processes in an aquifer system.</title>
        <authorList>
            <person name="Anantharaman K."/>
            <person name="Brown C.T."/>
            <person name="Hug L.A."/>
            <person name="Sharon I."/>
            <person name="Castelle C.J."/>
            <person name="Probst A.J."/>
            <person name="Thomas B.C."/>
            <person name="Singh A."/>
            <person name="Wilkins M.J."/>
            <person name="Karaoz U."/>
            <person name="Brodie E.L."/>
            <person name="Williams K.H."/>
            <person name="Hubbard S.S."/>
            <person name="Banfield J.F."/>
        </authorList>
    </citation>
    <scope>NUCLEOTIDE SEQUENCE [LARGE SCALE GENOMIC DNA]</scope>
</reference>
<keyword evidence="5" id="KW-1133">Transmembrane helix</keyword>
<dbReference type="PROSITE" id="PS51831">
    <property type="entry name" value="HD"/>
    <property type="match status" value="1"/>
</dbReference>
<dbReference type="NCBIfam" id="TIGR03319">
    <property type="entry name" value="RNase_Y"/>
    <property type="match status" value="1"/>
</dbReference>
<dbReference type="InterPro" id="IPR006674">
    <property type="entry name" value="HD_domain"/>
</dbReference>
<dbReference type="GO" id="GO:0004521">
    <property type="term" value="F:RNA endonuclease activity"/>
    <property type="evidence" value="ECO:0007669"/>
    <property type="project" value="UniProtKB-UniRule"/>
</dbReference>
<dbReference type="Gene3D" id="1.10.3210.10">
    <property type="entry name" value="Hypothetical protein af1432"/>
    <property type="match status" value="1"/>
</dbReference>
<comment type="function">
    <text evidence="5">Endoribonuclease that initiates mRNA decay.</text>
</comment>
<feature type="domain" description="HD" evidence="8">
    <location>
        <begin position="326"/>
        <end position="419"/>
    </location>
</feature>
<dbReference type="Gene3D" id="3.30.1370.10">
    <property type="entry name" value="K Homology domain, type 1"/>
    <property type="match status" value="1"/>
</dbReference>
<evidence type="ECO:0000256" key="3">
    <source>
        <dbReference type="ARBA" id="ARBA00022801"/>
    </source>
</evidence>
<dbReference type="Pfam" id="PF12072">
    <property type="entry name" value="RNase_Y_N"/>
    <property type="match status" value="1"/>
</dbReference>
<name>A0A1G2F617_9BACT</name>
<keyword evidence="4 5" id="KW-0694">RNA-binding</keyword>
<dbReference type="GO" id="GO:0016787">
    <property type="term" value="F:hydrolase activity"/>
    <property type="evidence" value="ECO:0007669"/>
    <property type="project" value="UniProtKB-KW"/>
</dbReference>
<dbReference type="SMART" id="SM00471">
    <property type="entry name" value="HDc"/>
    <property type="match status" value="1"/>
</dbReference>
<feature type="coiled-coil region" evidence="7">
    <location>
        <begin position="34"/>
        <end position="122"/>
    </location>
</feature>
<keyword evidence="1 5" id="KW-0540">Nuclease</keyword>
<accession>A0A1G2F617</accession>
<evidence type="ECO:0000313" key="9">
    <source>
        <dbReference type="EMBL" id="OGZ33001.1"/>
    </source>
</evidence>
<evidence type="ECO:0000256" key="4">
    <source>
        <dbReference type="ARBA" id="ARBA00022884"/>
    </source>
</evidence>
<dbReference type="InterPro" id="IPR017705">
    <property type="entry name" value="Ribonuclease_Y"/>
</dbReference>
<dbReference type="EC" id="3.1.-.-" evidence="5 6"/>
<dbReference type="HAMAP" id="MF_00335">
    <property type="entry name" value="RNase_Y"/>
    <property type="match status" value="1"/>
</dbReference>
<dbReference type="SUPFAM" id="SSF54791">
    <property type="entry name" value="Eukaryotic type KH-domain (KH-domain type I)"/>
    <property type="match status" value="1"/>
</dbReference>
<evidence type="ECO:0000256" key="5">
    <source>
        <dbReference type="HAMAP-Rule" id="MF_00335"/>
    </source>
</evidence>
<dbReference type="GO" id="GO:0003723">
    <property type="term" value="F:RNA binding"/>
    <property type="evidence" value="ECO:0007669"/>
    <property type="project" value="UniProtKB-UniRule"/>
</dbReference>
<dbReference type="InterPro" id="IPR003607">
    <property type="entry name" value="HD/PDEase_dom"/>
</dbReference>
<dbReference type="CDD" id="cd22431">
    <property type="entry name" value="KH-I_RNaseY"/>
    <property type="match status" value="1"/>
</dbReference>
<evidence type="ECO:0000313" key="10">
    <source>
        <dbReference type="Proteomes" id="UP000177810"/>
    </source>
</evidence>
<dbReference type="AlphaFoldDB" id="A0A1G2F617"/>
<dbReference type="InterPro" id="IPR004087">
    <property type="entry name" value="KH_dom"/>
</dbReference>